<proteinExistence type="predicted"/>
<keyword evidence="3" id="KW-1185">Reference proteome</keyword>
<organism evidence="2 3">
    <name type="scientific">Octopus vulgaris</name>
    <name type="common">Common octopus</name>
    <dbReference type="NCBI Taxonomy" id="6645"/>
    <lineage>
        <taxon>Eukaryota</taxon>
        <taxon>Metazoa</taxon>
        <taxon>Spiralia</taxon>
        <taxon>Lophotrochozoa</taxon>
        <taxon>Mollusca</taxon>
        <taxon>Cephalopoda</taxon>
        <taxon>Coleoidea</taxon>
        <taxon>Octopodiformes</taxon>
        <taxon>Octopoda</taxon>
        <taxon>Incirrata</taxon>
        <taxon>Octopodidae</taxon>
        <taxon>Octopus</taxon>
    </lineage>
</organism>
<dbReference type="EMBL" id="OX597819">
    <property type="protein sequence ID" value="CAI9724193.1"/>
    <property type="molecule type" value="Genomic_DNA"/>
</dbReference>
<protein>
    <submittedName>
        <fullName evidence="2">Uncharacterized protein</fullName>
    </submittedName>
</protein>
<evidence type="ECO:0000256" key="1">
    <source>
        <dbReference type="SAM" id="Phobius"/>
    </source>
</evidence>
<accession>A0AA36F6M8</accession>
<reference evidence="2" key="1">
    <citation type="submission" date="2023-08" db="EMBL/GenBank/DDBJ databases">
        <authorList>
            <person name="Alioto T."/>
            <person name="Alioto T."/>
            <person name="Gomez Garrido J."/>
        </authorList>
    </citation>
    <scope>NUCLEOTIDE SEQUENCE</scope>
</reference>
<keyword evidence="1" id="KW-0472">Membrane</keyword>
<dbReference type="AlphaFoldDB" id="A0AA36F6M8"/>
<gene>
    <name evidence="2" type="ORF">OCTVUL_1B020128</name>
</gene>
<sequence>MKFEVPVIAVVKAMVTKYSTSSSCGSDDCGGRRSINSSSICVTVVDFSVGSSMVVMVVALATVSGMYSIGCSGISCCIRKVRAKVQGVHKVSPHSPDRQLVPSQEAGLSGIMYSGQY</sequence>
<name>A0AA36F6M8_OCTVU</name>
<evidence type="ECO:0000313" key="2">
    <source>
        <dbReference type="EMBL" id="CAI9724193.1"/>
    </source>
</evidence>
<feature type="transmembrane region" description="Helical" evidence="1">
    <location>
        <begin position="53"/>
        <end position="78"/>
    </location>
</feature>
<dbReference type="Proteomes" id="UP001162480">
    <property type="component" value="Chromosome 6"/>
</dbReference>
<evidence type="ECO:0000313" key="3">
    <source>
        <dbReference type="Proteomes" id="UP001162480"/>
    </source>
</evidence>
<keyword evidence="1" id="KW-0812">Transmembrane</keyword>
<keyword evidence="1" id="KW-1133">Transmembrane helix</keyword>